<reference evidence="5" key="1">
    <citation type="journal article" date="2019" name="Int. J. Syst. Evol. Microbiol.">
        <title>The Global Catalogue of Microorganisms (GCM) 10K type strain sequencing project: providing services to taxonomists for standard genome sequencing and annotation.</title>
        <authorList>
            <consortium name="The Broad Institute Genomics Platform"/>
            <consortium name="The Broad Institute Genome Sequencing Center for Infectious Disease"/>
            <person name="Wu L."/>
            <person name="Ma J."/>
        </authorList>
    </citation>
    <scope>NUCLEOTIDE SEQUENCE [LARGE SCALE GENOMIC DNA]</scope>
    <source>
        <strain evidence="5">JCM 16673</strain>
    </source>
</reference>
<dbReference type="PROSITE" id="PS52050">
    <property type="entry name" value="WYL"/>
    <property type="match status" value="1"/>
</dbReference>
<dbReference type="Pfam" id="PF25583">
    <property type="entry name" value="WCX"/>
    <property type="match status" value="1"/>
</dbReference>
<dbReference type="PANTHER" id="PTHR34580">
    <property type="match status" value="1"/>
</dbReference>
<proteinExistence type="predicted"/>
<keyword evidence="1" id="KW-0805">Transcription regulation</keyword>
<dbReference type="Pfam" id="PF13280">
    <property type="entry name" value="WYL"/>
    <property type="match status" value="1"/>
</dbReference>
<keyword evidence="5" id="KW-1185">Reference proteome</keyword>
<dbReference type="PANTHER" id="PTHR34580:SF3">
    <property type="entry name" value="PROTEIN PAFB"/>
    <property type="match status" value="1"/>
</dbReference>
<comment type="caution">
    <text evidence="4">The sequence shown here is derived from an EMBL/GenBank/DDBJ whole genome shotgun (WGS) entry which is preliminary data.</text>
</comment>
<evidence type="ECO:0000313" key="4">
    <source>
        <dbReference type="EMBL" id="GAA4027131.1"/>
    </source>
</evidence>
<gene>
    <name evidence="4" type="ORF">GCM10022212_26540</name>
</gene>
<accession>A0ABP7TJW3</accession>
<dbReference type="InterPro" id="IPR026881">
    <property type="entry name" value="WYL_dom"/>
</dbReference>
<evidence type="ECO:0000256" key="1">
    <source>
        <dbReference type="ARBA" id="ARBA00023015"/>
    </source>
</evidence>
<dbReference type="InterPro" id="IPR001034">
    <property type="entry name" value="DeoR_HTH"/>
</dbReference>
<name>A0ABP7TJW3_9BURK</name>
<keyword evidence="2" id="KW-0804">Transcription</keyword>
<dbReference type="RefSeq" id="WP_344763837.1">
    <property type="nucleotide sequence ID" value="NZ_BAAAZE010000010.1"/>
</dbReference>
<dbReference type="InterPro" id="IPR057727">
    <property type="entry name" value="WCX_dom"/>
</dbReference>
<sequence length="326" mass="38151">MADKLMDRTERFYRIEQLLVERQVVSQSDFLRELEVSKATFKRDLEYLRDRLNAPIIWDRDAGGYRFEKGGVGSKFSLPGLWFSASEIHALLTMQQLLQSLGPGLLTPHIEPLLVRLRLLLDSEQVPLDTFDKRIRIQRLKARSYEPEHFLPVVTGVLQKKRLIIEHHNKFRNETTRREVSPQRLNHYQENWYLDAWCHVRNELRRFALDALRSVQITPQAALDIPEAELLATLDTGYGIFSGAQLEWAELAFSGERARWVSKEIWHPAQTSWEADDGTYHLKVPFTDKRELSMDILRHVPEVSIISPAWLRDHVREILQKALVRL</sequence>
<dbReference type="Proteomes" id="UP001501353">
    <property type="component" value="Unassembled WGS sequence"/>
</dbReference>
<evidence type="ECO:0000256" key="2">
    <source>
        <dbReference type="ARBA" id="ARBA00023163"/>
    </source>
</evidence>
<evidence type="ECO:0000313" key="5">
    <source>
        <dbReference type="Proteomes" id="UP001501353"/>
    </source>
</evidence>
<dbReference type="EMBL" id="BAAAZE010000010">
    <property type="protein sequence ID" value="GAA4027131.1"/>
    <property type="molecule type" value="Genomic_DNA"/>
</dbReference>
<dbReference type="InterPro" id="IPR036388">
    <property type="entry name" value="WH-like_DNA-bd_sf"/>
</dbReference>
<protein>
    <submittedName>
        <fullName evidence="4">WYL domain-containing protein</fullName>
    </submittedName>
</protein>
<evidence type="ECO:0000259" key="3">
    <source>
        <dbReference type="PROSITE" id="PS51000"/>
    </source>
</evidence>
<dbReference type="InterPro" id="IPR051534">
    <property type="entry name" value="CBASS_pafABC_assoc_protein"/>
</dbReference>
<organism evidence="4 5">
    <name type="scientific">Actimicrobium antarcticum</name>
    <dbReference type="NCBI Taxonomy" id="1051899"/>
    <lineage>
        <taxon>Bacteria</taxon>
        <taxon>Pseudomonadati</taxon>
        <taxon>Pseudomonadota</taxon>
        <taxon>Betaproteobacteria</taxon>
        <taxon>Burkholderiales</taxon>
        <taxon>Oxalobacteraceae</taxon>
        <taxon>Actimicrobium</taxon>
    </lineage>
</organism>
<feature type="domain" description="HTH deoR-type" evidence="3">
    <location>
        <begin position="8"/>
        <end position="74"/>
    </location>
</feature>
<dbReference type="PROSITE" id="PS51000">
    <property type="entry name" value="HTH_DEOR_2"/>
    <property type="match status" value="1"/>
</dbReference>
<dbReference type="Gene3D" id="1.10.10.10">
    <property type="entry name" value="Winged helix-like DNA-binding domain superfamily/Winged helix DNA-binding domain"/>
    <property type="match status" value="1"/>
</dbReference>